<protein>
    <recommendedName>
        <fullName evidence="4 5">Large ribosomal subunit protein uL29</fullName>
    </recommendedName>
</protein>
<sequence length="65" mass="7739">MKKYDYIKELSVAELQQQINETERELQRLKFSHGLAPIENPMQIRTLRRQVARLLTALTQKQKQS</sequence>
<dbReference type="GO" id="GO:0005840">
    <property type="term" value="C:ribosome"/>
    <property type="evidence" value="ECO:0007669"/>
    <property type="project" value="UniProtKB-KW"/>
</dbReference>
<dbReference type="InterPro" id="IPR018254">
    <property type="entry name" value="Ribosomal_uL29_CS"/>
</dbReference>
<dbReference type="CDD" id="cd00427">
    <property type="entry name" value="Ribosomal_L29_HIP"/>
    <property type="match status" value="1"/>
</dbReference>
<evidence type="ECO:0000313" key="7">
    <source>
        <dbReference type="EMBL" id="SFF36899.1"/>
    </source>
</evidence>
<dbReference type="AlphaFoldDB" id="A0A1I2I391"/>
<dbReference type="RefSeq" id="WP_091548209.1">
    <property type="nucleotide sequence ID" value="NZ_FONY01000028.1"/>
</dbReference>
<dbReference type="STRING" id="1003.SAMN04488541_102874"/>
<keyword evidence="8" id="KW-1185">Reference proteome</keyword>
<dbReference type="GO" id="GO:0003735">
    <property type="term" value="F:structural constituent of ribosome"/>
    <property type="evidence" value="ECO:0007669"/>
    <property type="project" value="InterPro"/>
</dbReference>
<dbReference type="GO" id="GO:1990904">
    <property type="term" value="C:ribonucleoprotein complex"/>
    <property type="evidence" value="ECO:0007669"/>
    <property type="project" value="UniProtKB-KW"/>
</dbReference>
<keyword evidence="3 5" id="KW-0687">Ribonucleoprotein</keyword>
<evidence type="ECO:0000256" key="2">
    <source>
        <dbReference type="ARBA" id="ARBA00022980"/>
    </source>
</evidence>
<dbReference type="Pfam" id="PF00831">
    <property type="entry name" value="Ribosomal_L29"/>
    <property type="match status" value="1"/>
</dbReference>
<dbReference type="InterPro" id="IPR001854">
    <property type="entry name" value="Ribosomal_uL29"/>
</dbReference>
<evidence type="ECO:0000256" key="6">
    <source>
        <dbReference type="SAM" id="Coils"/>
    </source>
</evidence>
<name>A0A1I2I391_9BACT</name>
<dbReference type="SUPFAM" id="SSF46561">
    <property type="entry name" value="Ribosomal protein L29 (L29p)"/>
    <property type="match status" value="1"/>
</dbReference>
<dbReference type="HAMAP" id="MF_00374">
    <property type="entry name" value="Ribosomal_uL29"/>
    <property type="match status" value="1"/>
</dbReference>
<keyword evidence="6" id="KW-0175">Coiled coil</keyword>
<dbReference type="GO" id="GO:0006412">
    <property type="term" value="P:translation"/>
    <property type="evidence" value="ECO:0007669"/>
    <property type="project" value="UniProtKB-UniRule"/>
</dbReference>
<dbReference type="InterPro" id="IPR036049">
    <property type="entry name" value="Ribosomal_uL29_sf"/>
</dbReference>
<dbReference type="Proteomes" id="UP000199513">
    <property type="component" value="Unassembled WGS sequence"/>
</dbReference>
<evidence type="ECO:0000313" key="8">
    <source>
        <dbReference type="Proteomes" id="UP000199513"/>
    </source>
</evidence>
<proteinExistence type="inferred from homology"/>
<comment type="similarity">
    <text evidence="1 5">Belongs to the universal ribosomal protein uL29 family.</text>
</comment>
<gene>
    <name evidence="5" type="primary">rpmC</name>
    <name evidence="7" type="ORF">SAMN04488541_102874</name>
</gene>
<accession>A0A1I2I391</accession>
<evidence type="ECO:0000256" key="4">
    <source>
        <dbReference type="ARBA" id="ARBA00035204"/>
    </source>
</evidence>
<dbReference type="OrthoDB" id="5296761at2"/>
<evidence type="ECO:0000256" key="3">
    <source>
        <dbReference type="ARBA" id="ARBA00023274"/>
    </source>
</evidence>
<organism evidence="7 8">
    <name type="scientific">Thermoflexibacter ruber</name>
    <dbReference type="NCBI Taxonomy" id="1003"/>
    <lineage>
        <taxon>Bacteria</taxon>
        <taxon>Pseudomonadati</taxon>
        <taxon>Bacteroidota</taxon>
        <taxon>Cytophagia</taxon>
        <taxon>Cytophagales</taxon>
        <taxon>Thermoflexibacteraceae</taxon>
        <taxon>Thermoflexibacter</taxon>
    </lineage>
</organism>
<feature type="coiled-coil region" evidence="6">
    <location>
        <begin position="12"/>
        <end position="64"/>
    </location>
</feature>
<dbReference type="PROSITE" id="PS00579">
    <property type="entry name" value="RIBOSOMAL_L29"/>
    <property type="match status" value="1"/>
</dbReference>
<keyword evidence="2 5" id="KW-0689">Ribosomal protein</keyword>
<evidence type="ECO:0000256" key="5">
    <source>
        <dbReference type="HAMAP-Rule" id="MF_00374"/>
    </source>
</evidence>
<evidence type="ECO:0000256" key="1">
    <source>
        <dbReference type="ARBA" id="ARBA00009254"/>
    </source>
</evidence>
<dbReference type="NCBIfam" id="TIGR00012">
    <property type="entry name" value="L29"/>
    <property type="match status" value="1"/>
</dbReference>
<dbReference type="EMBL" id="FONY01000028">
    <property type="protein sequence ID" value="SFF36899.1"/>
    <property type="molecule type" value="Genomic_DNA"/>
</dbReference>
<reference evidence="7 8" key="1">
    <citation type="submission" date="2016-10" db="EMBL/GenBank/DDBJ databases">
        <authorList>
            <person name="de Groot N.N."/>
        </authorList>
    </citation>
    <scope>NUCLEOTIDE SEQUENCE [LARGE SCALE GENOMIC DNA]</scope>
    <source>
        <strain>GEY</strain>
        <strain evidence="8">DSM 9560</strain>
    </source>
</reference>
<dbReference type="Gene3D" id="1.10.287.310">
    <property type="match status" value="1"/>
</dbReference>